<feature type="chain" id="PRO_5043442597" description="Fibrobacter succinogenes major paralogous domain-containing protein" evidence="1">
    <location>
        <begin position="19"/>
        <end position="241"/>
    </location>
</feature>
<accession>A0AAW5V0X2</accession>
<reference evidence="2" key="1">
    <citation type="submission" date="2022-11" db="EMBL/GenBank/DDBJ databases">
        <title>Genomic repertoires linked with pathogenic potency of arthritogenic Prevotella copri isolated from the gut of rheumatoid arthritis patients.</title>
        <authorList>
            <person name="Nii T."/>
            <person name="Maeda Y."/>
            <person name="Motooka D."/>
            <person name="Naito M."/>
            <person name="Matsumoto Y."/>
            <person name="Ogawa T."/>
            <person name="Oguro-Igashira E."/>
            <person name="Kishikawa T."/>
            <person name="Yamashita M."/>
            <person name="Koizumi S."/>
            <person name="Kurakawa T."/>
            <person name="Okumura R."/>
            <person name="Kayama H."/>
            <person name="Murakami M."/>
            <person name="Sakaguchi T."/>
            <person name="Das B."/>
            <person name="Nakamura S."/>
            <person name="Okada Y."/>
            <person name="Kumanogoh A."/>
            <person name="Takeda K."/>
        </authorList>
    </citation>
    <scope>NUCLEOTIDE SEQUENCE</scope>
    <source>
        <strain evidence="2">RA-N001-16</strain>
    </source>
</reference>
<feature type="signal peptide" evidence="1">
    <location>
        <begin position="1"/>
        <end position="18"/>
    </location>
</feature>
<gene>
    <name evidence="2" type="ORF">ONS98_07240</name>
</gene>
<dbReference type="RefSeq" id="WP_264911370.1">
    <property type="nucleotide sequence ID" value="NZ_JAPDUL010000001.1"/>
</dbReference>
<dbReference type="AlphaFoldDB" id="A0AAW5V0X2"/>
<evidence type="ECO:0000313" key="2">
    <source>
        <dbReference type="EMBL" id="MCW4165021.1"/>
    </source>
</evidence>
<evidence type="ECO:0000313" key="3">
    <source>
        <dbReference type="Proteomes" id="UP001209476"/>
    </source>
</evidence>
<keyword evidence="1" id="KW-0732">Signal</keyword>
<protein>
    <recommendedName>
        <fullName evidence="4">Fibrobacter succinogenes major paralogous domain-containing protein</fullName>
    </recommendedName>
</protein>
<organism evidence="2 3">
    <name type="scientific">Segatella copri</name>
    <dbReference type="NCBI Taxonomy" id="165179"/>
    <lineage>
        <taxon>Bacteria</taxon>
        <taxon>Pseudomonadati</taxon>
        <taxon>Bacteroidota</taxon>
        <taxon>Bacteroidia</taxon>
        <taxon>Bacteroidales</taxon>
        <taxon>Prevotellaceae</taxon>
        <taxon>Segatella</taxon>
    </lineage>
</organism>
<evidence type="ECO:0008006" key="4">
    <source>
        <dbReference type="Google" id="ProtNLM"/>
    </source>
</evidence>
<comment type="caution">
    <text evidence="2">The sequence shown here is derived from an EMBL/GenBank/DDBJ whole genome shotgun (WGS) entry which is preliminary data.</text>
</comment>
<dbReference type="Proteomes" id="UP001209476">
    <property type="component" value="Unassembled WGS sequence"/>
</dbReference>
<proteinExistence type="predicted"/>
<evidence type="ECO:0000256" key="1">
    <source>
        <dbReference type="SAM" id="SignalP"/>
    </source>
</evidence>
<sequence>MKLYFIFAWLVLSGTSSAQSFSDKSKLQIGDFVYIDGTFSHRRINSKKCVGVLISKQMTAEDKKHGWSTGVVVSLEDLGKGTLYKWGPKNASIGDYRYEALDTLSATYEAFNALKNMDKVNFPNSGWNLPTSKQWDDMLDNIGNRQIHKINNKGKFPNHTAEETSEDLNKKIGGFILNDRHGYWLSESSFHSTAHIGDAHSSNSGGYHDSYNGRGRWTVDGLPGFVGDRQQYRRVRAVFMF</sequence>
<dbReference type="EMBL" id="JAPDUM010000001">
    <property type="protein sequence ID" value="MCW4165021.1"/>
    <property type="molecule type" value="Genomic_DNA"/>
</dbReference>
<name>A0AAW5V0X2_9BACT</name>